<dbReference type="EMBL" id="DTBE01000071">
    <property type="protein sequence ID" value="HGQ59605.1"/>
    <property type="molecule type" value="Genomic_DNA"/>
</dbReference>
<dbReference type="EMBL" id="DTBP01000030">
    <property type="protein sequence ID" value="HGQ74269.1"/>
    <property type="molecule type" value="Genomic_DNA"/>
</dbReference>
<evidence type="ECO:0000259" key="9">
    <source>
        <dbReference type="Pfam" id="PF04998"/>
    </source>
</evidence>
<dbReference type="Pfam" id="PF04998">
    <property type="entry name" value="RNA_pol_Rpb1_5"/>
    <property type="match status" value="1"/>
</dbReference>
<dbReference type="GO" id="GO:0003677">
    <property type="term" value="F:DNA binding"/>
    <property type="evidence" value="ECO:0007669"/>
    <property type="project" value="UniProtKB-UniRule"/>
</dbReference>
<dbReference type="GO" id="GO:0003899">
    <property type="term" value="F:DNA-directed RNA polymerase activity"/>
    <property type="evidence" value="ECO:0007669"/>
    <property type="project" value="UniProtKB-UniRule"/>
</dbReference>
<comment type="caution">
    <text evidence="11">The sequence shown here is derived from an EMBL/GenBank/DDBJ whole genome shotgun (WGS) entry which is preliminary data.</text>
</comment>
<comment type="similarity">
    <text evidence="8">Belongs to the RNA polymerase beta' chain family.</text>
</comment>
<evidence type="ECO:0000256" key="8">
    <source>
        <dbReference type="HAMAP-Rule" id="MF_00411"/>
    </source>
</evidence>
<dbReference type="InterPro" id="IPR012757">
    <property type="entry name" value="RPO1C"/>
</dbReference>
<dbReference type="EC" id="2.7.7.6" evidence="8"/>
<comment type="subunit">
    <text evidence="8">Part of the RNA polymerase complex.</text>
</comment>
<evidence type="ECO:0000256" key="7">
    <source>
        <dbReference type="ARBA" id="ARBA00048552"/>
    </source>
</evidence>
<evidence type="ECO:0000313" key="10">
    <source>
        <dbReference type="EMBL" id="HGQ59605.1"/>
    </source>
</evidence>
<keyword evidence="2 8" id="KW-0963">Cytoplasm</keyword>
<gene>
    <name evidence="8 11" type="primary">rpoA2</name>
    <name evidence="8" type="synonym">rpo1C</name>
    <name evidence="10" type="ORF">ENU09_02690</name>
    <name evidence="11" type="ORF">ENU20_04245</name>
</gene>
<sequence length="412" mass="46074">MDEKRREKVGRAKVTDTRGEEFDIEKYIEEKLSGKVPVSIIEEAKSKLRDYWNRGLLNKDTLENILDTIIEGYRSSLAEPGEAIGVITAQSIGEPSTQMTLRTFHYAGIREFNVTLGLPRLIEVVDARKKASTPIMEIYLDEEHSTSLEKAKEVARRIEHTTVENVSTEITFDPYEGIIIVLDEDMLKDKGLSKKDVIDALSKLKLGDVVEDEENPWIIRVRIPLEKIDISKFEKIRQKIASTKLKGVEKIKKVIIQKREDKYVLIAEGSDLLSVMNIPGVDYRRVYTNNILEIAKVLGIEAARSAIIKEVKEVLSEQGLDVDIRFVMLLADAMTWSGKVRPIGRLGLVGEKYSPLAKATFEVTVQKLVEAAVAGAHDPMRGVAENIISSQFVPIGTGLVDLLMTREKGGGS</sequence>
<dbReference type="HAMAP" id="MF_00411">
    <property type="entry name" value="RNApol_arch_Rpo1C"/>
    <property type="match status" value="1"/>
</dbReference>
<protein>
    <recommendedName>
        <fullName evidence="8">DNA-directed RNA polymerase subunit Rpo1C</fullName>
        <ecNumber evidence="8">2.7.7.6</ecNumber>
    </recommendedName>
    <alternativeName>
        <fullName evidence="8">DNA-directed RNA polymerase subunit A''</fullName>
    </alternativeName>
</protein>
<evidence type="ECO:0000256" key="3">
    <source>
        <dbReference type="ARBA" id="ARBA00022679"/>
    </source>
</evidence>
<feature type="domain" description="RNA polymerase Rpb1" evidence="9">
    <location>
        <begin position="61"/>
        <end position="350"/>
    </location>
</feature>
<dbReference type="GO" id="GO:0005737">
    <property type="term" value="C:cytoplasm"/>
    <property type="evidence" value="ECO:0007669"/>
    <property type="project" value="UniProtKB-SubCell"/>
</dbReference>
<reference evidence="11" key="1">
    <citation type="journal article" date="2020" name="mSystems">
        <title>Genome- and Community-Level Interaction Insights into Carbon Utilization and Element Cycling Functions of Hydrothermarchaeota in Hydrothermal Sediment.</title>
        <authorList>
            <person name="Zhou Z."/>
            <person name="Liu Y."/>
            <person name="Xu W."/>
            <person name="Pan J."/>
            <person name="Luo Z.H."/>
            <person name="Li M."/>
        </authorList>
    </citation>
    <scope>NUCLEOTIDE SEQUENCE [LARGE SCALE GENOMIC DNA]</scope>
    <source>
        <strain evidence="10">SpSt-638</strain>
        <strain evidence="11">SpSt-648</strain>
    </source>
</reference>
<proteinExistence type="inferred from homology"/>
<dbReference type="SUPFAM" id="SSF64484">
    <property type="entry name" value="beta and beta-prime subunits of DNA dependent RNA-polymerase"/>
    <property type="match status" value="1"/>
</dbReference>
<dbReference type="PANTHER" id="PTHR19376:SF32">
    <property type="entry name" value="DNA-DIRECTED RNA POLYMERASE III SUBUNIT RPC1"/>
    <property type="match status" value="1"/>
</dbReference>
<comment type="subcellular location">
    <subcellularLocation>
        <location evidence="8">Cytoplasm</location>
    </subcellularLocation>
</comment>
<dbReference type="PANTHER" id="PTHR19376">
    <property type="entry name" value="DNA-DIRECTED RNA POLYMERASE"/>
    <property type="match status" value="1"/>
</dbReference>
<comment type="catalytic activity">
    <reaction evidence="7 8">
        <text>RNA(n) + a ribonucleoside 5'-triphosphate = RNA(n+1) + diphosphate</text>
        <dbReference type="Rhea" id="RHEA:21248"/>
        <dbReference type="Rhea" id="RHEA-COMP:14527"/>
        <dbReference type="Rhea" id="RHEA-COMP:17342"/>
        <dbReference type="ChEBI" id="CHEBI:33019"/>
        <dbReference type="ChEBI" id="CHEBI:61557"/>
        <dbReference type="ChEBI" id="CHEBI:140395"/>
        <dbReference type="EC" id="2.7.7.6"/>
    </reaction>
</comment>
<comment type="function">
    <text evidence="8">DNA-dependent RNA polymerase (RNAP) catalyzes the transcription of DNA into RNA using the four ribonucleoside triphosphates as substrates. Forms part of the jaw domain.</text>
</comment>
<keyword evidence="6 8" id="KW-0804">Transcription</keyword>
<evidence type="ECO:0000256" key="1">
    <source>
        <dbReference type="ARBA" id="ARBA00022478"/>
    </source>
</evidence>
<dbReference type="GO" id="GO:0000428">
    <property type="term" value="C:DNA-directed RNA polymerase complex"/>
    <property type="evidence" value="ECO:0007669"/>
    <property type="project" value="UniProtKB-KW"/>
</dbReference>
<dbReference type="GO" id="GO:0006351">
    <property type="term" value="P:DNA-templated transcription"/>
    <property type="evidence" value="ECO:0007669"/>
    <property type="project" value="UniProtKB-UniRule"/>
</dbReference>
<dbReference type="AlphaFoldDB" id="A0A7C4NPZ6"/>
<keyword evidence="3 8" id="KW-0808">Transferase</keyword>
<dbReference type="InterPro" id="IPR045867">
    <property type="entry name" value="DNA-dir_RpoC_beta_prime"/>
</dbReference>
<evidence type="ECO:0000256" key="4">
    <source>
        <dbReference type="ARBA" id="ARBA00022695"/>
    </source>
</evidence>
<evidence type="ECO:0000256" key="6">
    <source>
        <dbReference type="ARBA" id="ARBA00023163"/>
    </source>
</evidence>
<accession>A0A7C4NPZ6</accession>
<organism evidence="11">
    <name type="scientific">Staphylothermus marinus</name>
    <dbReference type="NCBI Taxonomy" id="2280"/>
    <lineage>
        <taxon>Archaea</taxon>
        <taxon>Thermoproteota</taxon>
        <taxon>Thermoprotei</taxon>
        <taxon>Desulfurococcales</taxon>
        <taxon>Desulfurococcaceae</taxon>
        <taxon>Staphylothermus</taxon>
    </lineage>
</organism>
<dbReference type="InterPro" id="IPR007081">
    <property type="entry name" value="RNA_pol_Rpb1_5"/>
</dbReference>
<dbReference type="CDD" id="cd06528">
    <property type="entry name" value="RNAP_A"/>
    <property type="match status" value="1"/>
</dbReference>
<keyword evidence="4 8" id="KW-0548">Nucleotidyltransferase</keyword>
<dbReference type="Gene3D" id="1.10.150.390">
    <property type="match status" value="1"/>
</dbReference>
<evidence type="ECO:0000313" key="11">
    <source>
        <dbReference type="EMBL" id="HGQ74269.1"/>
    </source>
</evidence>
<dbReference type="NCBIfam" id="TIGR02389">
    <property type="entry name" value="RNA_pol_rpoA2"/>
    <property type="match status" value="1"/>
</dbReference>
<evidence type="ECO:0000256" key="2">
    <source>
        <dbReference type="ARBA" id="ARBA00022490"/>
    </source>
</evidence>
<keyword evidence="5 8" id="KW-0238">DNA-binding</keyword>
<keyword evidence="1 8" id="KW-0240">DNA-directed RNA polymerase</keyword>
<name>A0A7C4NPZ6_STAMA</name>
<evidence type="ECO:0000256" key="5">
    <source>
        <dbReference type="ARBA" id="ARBA00023125"/>
    </source>
</evidence>